<feature type="region of interest" description="Disordered" evidence="1">
    <location>
        <begin position="47"/>
        <end position="84"/>
    </location>
</feature>
<evidence type="ECO:0000259" key="2">
    <source>
        <dbReference type="Pfam" id="PF08346"/>
    </source>
</evidence>
<dbReference type="InterPro" id="IPR013557">
    <property type="entry name" value="AntA/B_antirep"/>
</dbReference>
<accession>A0A8S5RWJ2</accession>
<proteinExistence type="predicted"/>
<dbReference type="Pfam" id="PF08346">
    <property type="entry name" value="AntA"/>
    <property type="match status" value="1"/>
</dbReference>
<protein>
    <submittedName>
        <fullName evidence="3">AntA/AntB antirepressor</fullName>
    </submittedName>
</protein>
<feature type="compositionally biased region" description="Basic and acidic residues" evidence="1">
    <location>
        <begin position="47"/>
        <end position="61"/>
    </location>
</feature>
<organism evidence="3">
    <name type="scientific">Siphoviridae sp. ct0Go27</name>
    <dbReference type="NCBI Taxonomy" id="2827761"/>
    <lineage>
        <taxon>Viruses</taxon>
        <taxon>Duplodnaviria</taxon>
        <taxon>Heunggongvirae</taxon>
        <taxon>Uroviricota</taxon>
        <taxon>Caudoviricetes</taxon>
    </lineage>
</organism>
<reference evidence="3" key="1">
    <citation type="journal article" date="2021" name="Proc. Natl. Acad. Sci. U.S.A.">
        <title>A Catalog of Tens of Thousands of Viruses from Human Metagenomes Reveals Hidden Associations with Chronic Diseases.</title>
        <authorList>
            <person name="Tisza M.J."/>
            <person name="Buck C.B."/>
        </authorList>
    </citation>
    <scope>NUCLEOTIDE SEQUENCE</scope>
    <source>
        <strain evidence="3">Ct0Go27</strain>
    </source>
</reference>
<feature type="domain" description="AntA/AntB antirepressor" evidence="2">
    <location>
        <begin position="17"/>
        <end position="53"/>
    </location>
</feature>
<dbReference type="EMBL" id="BK032498">
    <property type="protein sequence ID" value="DAF43016.1"/>
    <property type="molecule type" value="Genomic_DNA"/>
</dbReference>
<evidence type="ECO:0000313" key="3">
    <source>
        <dbReference type="EMBL" id="DAF43016.1"/>
    </source>
</evidence>
<sequence length="84" mass="9863">MNELITITTNEVGEPTVLGRELHEFLGVTTRYNDWFPRMTEYGRKRLTKDFQRNPPEDGRRKQGLSTGLWGRVQKESGRIRKGR</sequence>
<name>A0A8S5RWJ2_9CAUD</name>
<feature type="compositionally biased region" description="Basic and acidic residues" evidence="1">
    <location>
        <begin position="73"/>
        <end position="84"/>
    </location>
</feature>
<evidence type="ECO:0000256" key="1">
    <source>
        <dbReference type="SAM" id="MobiDB-lite"/>
    </source>
</evidence>